<keyword evidence="1" id="KW-0812">Transmembrane</keyword>
<reference evidence="2" key="1">
    <citation type="journal article" date="2012" name="J. Bacteriol.">
        <title>Genome sequences of type strains of seven species of the marine bacterium Pseudoalteromonas.</title>
        <authorList>
            <person name="Xie B.B."/>
            <person name="Shu Y.L."/>
            <person name="Qin Q.L."/>
            <person name="Rong J.C."/>
            <person name="Zhang X.Y."/>
            <person name="Chen X.L."/>
            <person name="Shi M."/>
            <person name="He H.L."/>
            <person name="Zhou B.C."/>
            <person name="Zhang Y.Z."/>
        </authorList>
    </citation>
    <scope>NUCLEOTIDE SEQUENCE</scope>
    <source>
        <strain evidence="2">DSM 8771</strain>
    </source>
</reference>
<accession>A0AAD4FPV1</accession>
<sequence>MTKVHFSLNKHGKKALAQVKSILLGCIFLLFTYIMAKFVI</sequence>
<dbReference type="EMBL" id="AHBZ03000027">
    <property type="protein sequence ID" value="KAF7764373.1"/>
    <property type="molecule type" value="Genomic_DNA"/>
</dbReference>
<evidence type="ECO:0000256" key="1">
    <source>
        <dbReference type="SAM" id="Phobius"/>
    </source>
</evidence>
<evidence type="ECO:0000313" key="3">
    <source>
        <dbReference type="Proteomes" id="UP000016487"/>
    </source>
</evidence>
<proteinExistence type="predicted"/>
<reference evidence="2" key="2">
    <citation type="submission" date="2015-03" db="EMBL/GenBank/DDBJ databases">
        <title>Genome sequence of Pseudoalteromonas citrea.</title>
        <authorList>
            <person name="Xie B.-B."/>
            <person name="Rong J.-C."/>
            <person name="Qin Q.-L."/>
            <person name="Zhang Y.-Z."/>
        </authorList>
    </citation>
    <scope>NUCLEOTIDE SEQUENCE</scope>
    <source>
        <strain evidence="2">DSM 8771</strain>
    </source>
</reference>
<protein>
    <submittedName>
        <fullName evidence="2">Uncharacterized protein</fullName>
    </submittedName>
</protein>
<keyword evidence="1" id="KW-1133">Transmembrane helix</keyword>
<evidence type="ECO:0000313" key="2">
    <source>
        <dbReference type="EMBL" id="KAF7764373.1"/>
    </source>
</evidence>
<gene>
    <name evidence="2" type="ORF">PCIT_b0356</name>
</gene>
<organism evidence="2 3">
    <name type="scientific">Pseudoalteromonas citrea</name>
    <dbReference type="NCBI Taxonomy" id="43655"/>
    <lineage>
        <taxon>Bacteria</taxon>
        <taxon>Pseudomonadati</taxon>
        <taxon>Pseudomonadota</taxon>
        <taxon>Gammaproteobacteria</taxon>
        <taxon>Alteromonadales</taxon>
        <taxon>Pseudoalteromonadaceae</taxon>
        <taxon>Pseudoalteromonas</taxon>
    </lineage>
</organism>
<keyword evidence="1" id="KW-0472">Membrane</keyword>
<dbReference type="Proteomes" id="UP000016487">
    <property type="component" value="Unassembled WGS sequence"/>
</dbReference>
<feature type="transmembrane region" description="Helical" evidence="1">
    <location>
        <begin position="21"/>
        <end position="39"/>
    </location>
</feature>
<comment type="caution">
    <text evidence="2">The sequence shown here is derived from an EMBL/GenBank/DDBJ whole genome shotgun (WGS) entry which is preliminary data.</text>
</comment>
<dbReference type="AlphaFoldDB" id="A0AAD4FPV1"/>
<name>A0AAD4FPV1_9GAMM</name>